<reference evidence="1 2" key="1">
    <citation type="submission" date="2018-04" db="EMBL/GenBank/DDBJ databases">
        <title>Genomic Encyclopedia of Archaeal and Bacterial Type Strains, Phase II (KMG-II): from individual species to whole genera.</title>
        <authorList>
            <person name="Goeker M."/>
        </authorList>
    </citation>
    <scope>NUCLEOTIDE SEQUENCE [LARGE SCALE GENOMIC DNA]</scope>
    <source>
        <strain evidence="1 2">DSM 26809</strain>
    </source>
</reference>
<sequence>MLYRQTTYRSLTGSRSLIELSDFAYGEWIVYENNVPKYHVQCFDEKESSSVIKALLTNGKTFENILDCINKQNGTRLSLKKRPIILIVKRTELIELDLKPLPNHLLKELK</sequence>
<organism evidence="1 2">
    <name type="scientific">Mucilaginibacter yixingensis</name>
    <dbReference type="NCBI Taxonomy" id="1295612"/>
    <lineage>
        <taxon>Bacteria</taxon>
        <taxon>Pseudomonadati</taxon>
        <taxon>Bacteroidota</taxon>
        <taxon>Sphingobacteriia</taxon>
        <taxon>Sphingobacteriales</taxon>
        <taxon>Sphingobacteriaceae</taxon>
        <taxon>Mucilaginibacter</taxon>
    </lineage>
</organism>
<keyword evidence="2" id="KW-1185">Reference proteome</keyword>
<evidence type="ECO:0000313" key="1">
    <source>
        <dbReference type="EMBL" id="PTQ96776.1"/>
    </source>
</evidence>
<dbReference type="AlphaFoldDB" id="A0A2T5J9P0"/>
<evidence type="ECO:0000313" key="2">
    <source>
        <dbReference type="Proteomes" id="UP000244168"/>
    </source>
</evidence>
<dbReference type="Proteomes" id="UP000244168">
    <property type="component" value="Unassembled WGS sequence"/>
</dbReference>
<gene>
    <name evidence="1" type="ORF">C8P68_104265</name>
</gene>
<comment type="caution">
    <text evidence="1">The sequence shown here is derived from an EMBL/GenBank/DDBJ whole genome shotgun (WGS) entry which is preliminary data.</text>
</comment>
<proteinExistence type="predicted"/>
<accession>A0A2T5J9P0</accession>
<dbReference type="EMBL" id="QAOQ01000004">
    <property type="protein sequence ID" value="PTQ96776.1"/>
    <property type="molecule type" value="Genomic_DNA"/>
</dbReference>
<name>A0A2T5J9P0_9SPHI</name>
<protein>
    <submittedName>
        <fullName evidence="1">Uncharacterized protein</fullName>
    </submittedName>
</protein>